<protein>
    <submittedName>
        <fullName evidence="1">Uncharacterized protein</fullName>
    </submittedName>
</protein>
<reference evidence="1" key="1">
    <citation type="journal article" date="2023" name="Nat. Commun.">
        <title>Diploid and tetraploid genomes of Acorus and the evolution of monocots.</title>
        <authorList>
            <person name="Ma L."/>
            <person name="Liu K.W."/>
            <person name="Li Z."/>
            <person name="Hsiao Y.Y."/>
            <person name="Qi Y."/>
            <person name="Fu T."/>
            <person name="Tang G.D."/>
            <person name="Zhang D."/>
            <person name="Sun W.H."/>
            <person name="Liu D.K."/>
            <person name="Li Y."/>
            <person name="Chen G.Z."/>
            <person name="Liu X.D."/>
            <person name="Liao X.Y."/>
            <person name="Jiang Y.T."/>
            <person name="Yu X."/>
            <person name="Hao Y."/>
            <person name="Huang J."/>
            <person name="Zhao X.W."/>
            <person name="Ke S."/>
            <person name="Chen Y.Y."/>
            <person name="Wu W.L."/>
            <person name="Hsu J.L."/>
            <person name="Lin Y.F."/>
            <person name="Huang M.D."/>
            <person name="Li C.Y."/>
            <person name="Huang L."/>
            <person name="Wang Z.W."/>
            <person name="Zhao X."/>
            <person name="Zhong W.Y."/>
            <person name="Peng D.H."/>
            <person name="Ahmad S."/>
            <person name="Lan S."/>
            <person name="Zhang J.S."/>
            <person name="Tsai W.C."/>
            <person name="Van de Peer Y."/>
            <person name="Liu Z.J."/>
        </authorList>
    </citation>
    <scope>NUCLEOTIDE SEQUENCE</scope>
    <source>
        <tissue evidence="1">Leaves</tissue>
    </source>
</reference>
<dbReference type="Proteomes" id="UP001180020">
    <property type="component" value="Unassembled WGS sequence"/>
</dbReference>
<sequence>MAKKMGLGIRLLPASAEDAATAACITFSSKFEKNRKNKRAVIKATSIFPNSSLPSSGSLLTGRVKPSSWTQSSSVTSLKRQIRMEGKRCKFFFFFLLCFGWLI</sequence>
<keyword evidence="2" id="KW-1185">Reference proteome</keyword>
<evidence type="ECO:0000313" key="1">
    <source>
        <dbReference type="EMBL" id="KAK1298213.1"/>
    </source>
</evidence>
<reference evidence="1" key="2">
    <citation type="submission" date="2023-06" db="EMBL/GenBank/DDBJ databases">
        <authorList>
            <person name="Ma L."/>
            <person name="Liu K.-W."/>
            <person name="Li Z."/>
            <person name="Hsiao Y.-Y."/>
            <person name="Qi Y."/>
            <person name="Fu T."/>
            <person name="Tang G."/>
            <person name="Zhang D."/>
            <person name="Sun W.-H."/>
            <person name="Liu D.-K."/>
            <person name="Li Y."/>
            <person name="Chen G.-Z."/>
            <person name="Liu X.-D."/>
            <person name="Liao X.-Y."/>
            <person name="Jiang Y.-T."/>
            <person name="Yu X."/>
            <person name="Hao Y."/>
            <person name="Huang J."/>
            <person name="Zhao X.-W."/>
            <person name="Ke S."/>
            <person name="Chen Y.-Y."/>
            <person name="Wu W.-L."/>
            <person name="Hsu J.-L."/>
            <person name="Lin Y.-F."/>
            <person name="Huang M.-D."/>
            <person name="Li C.-Y."/>
            <person name="Huang L."/>
            <person name="Wang Z.-W."/>
            <person name="Zhao X."/>
            <person name="Zhong W.-Y."/>
            <person name="Peng D.-H."/>
            <person name="Ahmad S."/>
            <person name="Lan S."/>
            <person name="Zhang J.-S."/>
            <person name="Tsai W.-C."/>
            <person name="Van De Peer Y."/>
            <person name="Liu Z.-J."/>
        </authorList>
    </citation>
    <scope>NUCLEOTIDE SEQUENCE</scope>
    <source>
        <strain evidence="1">CP</strain>
        <tissue evidence="1">Leaves</tissue>
    </source>
</reference>
<name>A0AAV9DAD9_ACOCL</name>
<dbReference type="EMBL" id="JAUJYO010000014">
    <property type="protein sequence ID" value="KAK1298213.1"/>
    <property type="molecule type" value="Genomic_DNA"/>
</dbReference>
<gene>
    <name evidence="1" type="ORF">QJS10_CPB14g00391</name>
</gene>
<dbReference type="AlphaFoldDB" id="A0AAV9DAD9"/>
<evidence type="ECO:0000313" key="2">
    <source>
        <dbReference type="Proteomes" id="UP001180020"/>
    </source>
</evidence>
<accession>A0AAV9DAD9</accession>
<proteinExistence type="predicted"/>
<organism evidence="1 2">
    <name type="scientific">Acorus calamus</name>
    <name type="common">Sweet flag</name>
    <dbReference type="NCBI Taxonomy" id="4465"/>
    <lineage>
        <taxon>Eukaryota</taxon>
        <taxon>Viridiplantae</taxon>
        <taxon>Streptophyta</taxon>
        <taxon>Embryophyta</taxon>
        <taxon>Tracheophyta</taxon>
        <taxon>Spermatophyta</taxon>
        <taxon>Magnoliopsida</taxon>
        <taxon>Liliopsida</taxon>
        <taxon>Acoraceae</taxon>
        <taxon>Acorus</taxon>
    </lineage>
</organism>
<comment type="caution">
    <text evidence="1">The sequence shown here is derived from an EMBL/GenBank/DDBJ whole genome shotgun (WGS) entry which is preliminary data.</text>
</comment>